<dbReference type="GO" id="GO:0005886">
    <property type="term" value="C:plasma membrane"/>
    <property type="evidence" value="ECO:0007669"/>
    <property type="project" value="UniProtKB-SubCell"/>
</dbReference>
<gene>
    <name evidence="13" type="ORF">SAMN05878503_101416</name>
</gene>
<evidence type="ECO:0000256" key="10">
    <source>
        <dbReference type="SAM" id="MobiDB-lite"/>
    </source>
</evidence>
<dbReference type="PRINTS" id="PR01009">
    <property type="entry name" value="FLGMRINGFLIF"/>
</dbReference>
<dbReference type="NCBIfam" id="TIGR00206">
    <property type="entry name" value="fliF"/>
    <property type="match status" value="1"/>
</dbReference>
<dbReference type="AlphaFoldDB" id="A0A285CL43"/>
<comment type="similarity">
    <text evidence="3 9">Belongs to the FliF family.</text>
</comment>
<keyword evidence="6" id="KW-1133">Transmembrane helix</keyword>
<keyword evidence="5" id="KW-0812">Transmembrane</keyword>
<dbReference type="Proteomes" id="UP000219467">
    <property type="component" value="Unassembled WGS sequence"/>
</dbReference>
<evidence type="ECO:0000256" key="5">
    <source>
        <dbReference type="ARBA" id="ARBA00022692"/>
    </source>
</evidence>
<dbReference type="Pfam" id="PF08345">
    <property type="entry name" value="YscJ_FliF_C"/>
    <property type="match status" value="1"/>
</dbReference>
<keyword evidence="13" id="KW-0966">Cell projection</keyword>
<keyword evidence="14" id="KW-1185">Reference proteome</keyword>
<dbReference type="PANTHER" id="PTHR30046">
    <property type="entry name" value="FLAGELLAR M-RING PROTEIN"/>
    <property type="match status" value="1"/>
</dbReference>
<feature type="compositionally biased region" description="Polar residues" evidence="10">
    <location>
        <begin position="354"/>
        <end position="363"/>
    </location>
</feature>
<evidence type="ECO:0000256" key="2">
    <source>
        <dbReference type="ARBA" id="ARBA00004651"/>
    </source>
</evidence>
<comment type="subcellular location">
    <subcellularLocation>
        <location evidence="1 9">Bacterial flagellum basal body</location>
    </subcellularLocation>
    <subcellularLocation>
        <location evidence="2">Cell membrane</location>
        <topology evidence="2">Multi-pass membrane protein</topology>
    </subcellularLocation>
</comment>
<organism evidence="13 14">
    <name type="scientific">Cereibacter ovatus</name>
    <dbReference type="NCBI Taxonomy" id="439529"/>
    <lineage>
        <taxon>Bacteria</taxon>
        <taxon>Pseudomonadati</taxon>
        <taxon>Pseudomonadota</taxon>
        <taxon>Alphaproteobacteria</taxon>
        <taxon>Rhodobacterales</taxon>
        <taxon>Paracoccaceae</taxon>
        <taxon>Cereibacter</taxon>
    </lineage>
</organism>
<evidence type="ECO:0000256" key="9">
    <source>
        <dbReference type="PIRNR" id="PIRNR004862"/>
    </source>
</evidence>
<feature type="domain" description="Flagellar M-ring C-terminal" evidence="12">
    <location>
        <begin position="268"/>
        <end position="440"/>
    </location>
</feature>
<keyword evidence="13" id="KW-0969">Cilium</keyword>
<proteinExistence type="inferred from homology"/>
<dbReference type="InterPro" id="IPR043427">
    <property type="entry name" value="YscJ/FliF"/>
</dbReference>
<dbReference type="InterPro" id="IPR000067">
    <property type="entry name" value="FlgMring_FliF"/>
</dbReference>
<evidence type="ECO:0000256" key="7">
    <source>
        <dbReference type="ARBA" id="ARBA00023136"/>
    </source>
</evidence>
<dbReference type="EMBL" id="OAOQ01000001">
    <property type="protein sequence ID" value="SNX67778.1"/>
    <property type="molecule type" value="Genomic_DNA"/>
</dbReference>
<feature type="domain" description="Flagellar M-ring N-terminal" evidence="11">
    <location>
        <begin position="61"/>
        <end position="235"/>
    </location>
</feature>
<dbReference type="RefSeq" id="WP_097029004.1">
    <property type="nucleotide sequence ID" value="NZ_OAOQ01000001.1"/>
</dbReference>
<protein>
    <recommendedName>
        <fullName evidence="9">Flagellar M-ring protein</fullName>
    </recommendedName>
</protein>
<evidence type="ECO:0000313" key="14">
    <source>
        <dbReference type="Proteomes" id="UP000219467"/>
    </source>
</evidence>
<keyword evidence="8 9" id="KW-0975">Bacterial flagellum</keyword>
<evidence type="ECO:0000313" key="13">
    <source>
        <dbReference type="EMBL" id="SNX67778.1"/>
    </source>
</evidence>
<reference evidence="14" key="1">
    <citation type="submission" date="2017-08" db="EMBL/GenBank/DDBJ databases">
        <authorList>
            <person name="Varghese N."/>
            <person name="Submissions S."/>
        </authorList>
    </citation>
    <scope>NUCLEOTIDE SEQUENCE [LARGE SCALE GENOMIC DNA]</scope>
    <source>
        <strain evidence="14">JA234</strain>
    </source>
</reference>
<dbReference type="GO" id="GO:0071973">
    <property type="term" value="P:bacterial-type flagellum-dependent cell motility"/>
    <property type="evidence" value="ECO:0007669"/>
    <property type="project" value="InterPro"/>
</dbReference>
<dbReference type="InterPro" id="IPR006182">
    <property type="entry name" value="FliF_N_dom"/>
</dbReference>
<evidence type="ECO:0000256" key="3">
    <source>
        <dbReference type="ARBA" id="ARBA00007971"/>
    </source>
</evidence>
<feature type="region of interest" description="Disordered" evidence="10">
    <location>
        <begin position="308"/>
        <end position="365"/>
    </location>
</feature>
<dbReference type="InterPro" id="IPR045851">
    <property type="entry name" value="AMP-bd_C_sf"/>
</dbReference>
<accession>A0A285CL43</accession>
<evidence type="ECO:0000256" key="4">
    <source>
        <dbReference type="ARBA" id="ARBA00022475"/>
    </source>
</evidence>
<dbReference type="GO" id="GO:0003774">
    <property type="term" value="F:cytoskeletal motor activity"/>
    <property type="evidence" value="ECO:0007669"/>
    <property type="project" value="InterPro"/>
</dbReference>
<keyword evidence="7" id="KW-0472">Membrane</keyword>
<dbReference type="Gene3D" id="3.30.300.30">
    <property type="match status" value="1"/>
</dbReference>
<comment type="function">
    <text evidence="9">The M ring may be actively involved in energy transduction.</text>
</comment>
<keyword evidence="4" id="KW-1003">Cell membrane</keyword>
<dbReference type="InterPro" id="IPR013556">
    <property type="entry name" value="Flag_M-ring_C"/>
</dbReference>
<dbReference type="PANTHER" id="PTHR30046:SF0">
    <property type="entry name" value="FLAGELLAR M-RING PROTEIN"/>
    <property type="match status" value="1"/>
</dbReference>
<dbReference type="Pfam" id="PF01514">
    <property type="entry name" value="YscJ_FliF"/>
    <property type="match status" value="1"/>
</dbReference>
<dbReference type="GO" id="GO:0009431">
    <property type="term" value="C:bacterial-type flagellum basal body, MS ring"/>
    <property type="evidence" value="ECO:0007669"/>
    <property type="project" value="InterPro"/>
</dbReference>
<keyword evidence="13" id="KW-0282">Flagellum</keyword>
<evidence type="ECO:0000256" key="6">
    <source>
        <dbReference type="ARBA" id="ARBA00022989"/>
    </source>
</evidence>
<dbReference type="PIRSF" id="PIRSF004862">
    <property type="entry name" value="FliF"/>
    <property type="match status" value="1"/>
</dbReference>
<name>A0A285CL43_9RHOB</name>
<evidence type="ECO:0000259" key="11">
    <source>
        <dbReference type="Pfam" id="PF01514"/>
    </source>
</evidence>
<evidence type="ECO:0000259" key="12">
    <source>
        <dbReference type="Pfam" id="PF08345"/>
    </source>
</evidence>
<evidence type="ECO:0000256" key="1">
    <source>
        <dbReference type="ARBA" id="ARBA00004117"/>
    </source>
</evidence>
<sequence length="572" mass="61234">MALSPTPPAVRGAQSPLMVQMRGVISQVQRFGDQPGLRRAMPAIVILSVTVLALAGWLLMREPARTTLYPGLPEAEKARVIETLTGSGIAAVVDRQTGEIQVPGGDYHRARMLLAAQGLPQGMPDGNAMLNDLPMGTSKSVETARLRQAQELDLARSITEISAVSAARVHLALPERSAFLRDSQPPRASVFLQIAPGRVMDGAQVEAVVNLVSSSVPGMARQDVTVVDQMGRLLSRGADDPGALLNDRQLQHRVQIETLYRNRIEQLLTPIAGPGNLAVQVTIDMDFTRQEIREEQVDPDRTALLSEQQQLDESADPAARGIPGAVSNTPPQTPELAAEAPPTDAAPKAETMRTRSSGSTRNFEVSRKIETTVPATARIARVSAAVVVRAQPQPVPEDPEAPPPPLLPEALKADIERLTRSAIGFDQARGDAVTVTAQPFLDSVVPEAPGWTSQPWVADLARQIFLLAALAVVALGVVRPILNRVLLPTPAAGGPGTLTAEEAAVEVGEGESLDDVRARLKARQGALTKNMLDAARSHEEQILVIRKLVEEDSGRIATTFRQMIASELDTVN</sequence>
<dbReference type="OrthoDB" id="9807026at2"/>
<evidence type="ECO:0000256" key="8">
    <source>
        <dbReference type="ARBA" id="ARBA00023143"/>
    </source>
</evidence>